<dbReference type="Pfam" id="PF00126">
    <property type="entry name" value="HTH_1"/>
    <property type="match status" value="1"/>
</dbReference>
<dbReference type="Pfam" id="PF03466">
    <property type="entry name" value="LysR_substrate"/>
    <property type="match status" value="1"/>
</dbReference>
<protein>
    <submittedName>
        <fullName evidence="6">DNA-binding transcriptional LysR family regulator</fullName>
    </submittedName>
</protein>
<reference evidence="6 7" key="1">
    <citation type="submission" date="2019-03" db="EMBL/GenBank/DDBJ databases">
        <title>Genomic Encyclopedia of Type Strains, Phase IV (KMG-IV): sequencing the most valuable type-strain genomes for metagenomic binning, comparative biology and taxonomic classification.</title>
        <authorList>
            <person name="Goeker M."/>
        </authorList>
    </citation>
    <scope>NUCLEOTIDE SEQUENCE [LARGE SCALE GENOMIC DNA]</scope>
    <source>
        <strain evidence="6 7">DSM 5604</strain>
    </source>
</reference>
<dbReference type="InterPro" id="IPR005119">
    <property type="entry name" value="LysR_subst-bd"/>
</dbReference>
<keyword evidence="2" id="KW-0805">Transcription regulation</keyword>
<keyword evidence="3 6" id="KW-0238">DNA-binding</keyword>
<dbReference type="GO" id="GO:0000976">
    <property type="term" value="F:transcription cis-regulatory region binding"/>
    <property type="evidence" value="ECO:0007669"/>
    <property type="project" value="TreeGrafter"/>
</dbReference>
<comment type="caution">
    <text evidence="6">The sequence shown here is derived from an EMBL/GenBank/DDBJ whole genome shotgun (WGS) entry which is preliminary data.</text>
</comment>
<gene>
    <name evidence="6" type="ORF">C8D85_0229</name>
</gene>
<dbReference type="PRINTS" id="PR00039">
    <property type="entry name" value="HTHLYSR"/>
</dbReference>
<keyword evidence="7" id="KW-1185">Reference proteome</keyword>
<dbReference type="Proteomes" id="UP000295729">
    <property type="component" value="Unassembled WGS sequence"/>
</dbReference>
<dbReference type="RefSeq" id="WP_133559523.1">
    <property type="nucleotide sequence ID" value="NZ_SNZA01000001.1"/>
</dbReference>
<organism evidence="6 7">
    <name type="scientific">Marinomonas communis</name>
    <dbReference type="NCBI Taxonomy" id="28254"/>
    <lineage>
        <taxon>Bacteria</taxon>
        <taxon>Pseudomonadati</taxon>
        <taxon>Pseudomonadota</taxon>
        <taxon>Gammaproteobacteria</taxon>
        <taxon>Oceanospirillales</taxon>
        <taxon>Oceanospirillaceae</taxon>
        <taxon>Marinomonas</taxon>
    </lineage>
</organism>
<dbReference type="PANTHER" id="PTHR30126:SF91">
    <property type="entry name" value="LYSR FAMILY TRANSCRIPTIONAL REGULATOR"/>
    <property type="match status" value="1"/>
</dbReference>
<dbReference type="Gene3D" id="3.40.190.290">
    <property type="match status" value="1"/>
</dbReference>
<dbReference type="GO" id="GO:0003700">
    <property type="term" value="F:DNA-binding transcription factor activity"/>
    <property type="evidence" value="ECO:0007669"/>
    <property type="project" value="InterPro"/>
</dbReference>
<evidence type="ECO:0000259" key="5">
    <source>
        <dbReference type="PROSITE" id="PS50931"/>
    </source>
</evidence>
<sequence>MNWTIDQLKIFEMAATEGSFSAAARKLGKAQSRVSTAIADLELDLGAELFDRSLHTPTLTSFGQEMLTEARFVLAQRDRLNARAMAAVAGQDIELVIAGDEAVPLVGFQTIFARLAEQFPNLKLTLTHGSRNDIAAAVLSGRATMGVLFRSSQLDDDIEFHSVGHFKQTLIVAKDHPLCSSAEPNLSQLQAFRQLVICDRLGENRAAPLTSNYWHIDSYYQISEMVAMGLGWALVPEHIARSPWYRDSLISLSTQNIPQSTLVEVGVIKRRDQHFGEAGQWLLRQLEQLFNH</sequence>
<evidence type="ECO:0000256" key="1">
    <source>
        <dbReference type="ARBA" id="ARBA00009437"/>
    </source>
</evidence>
<dbReference type="CDD" id="cd05466">
    <property type="entry name" value="PBP2_LTTR_substrate"/>
    <property type="match status" value="1"/>
</dbReference>
<name>A0A4R6XB71_9GAMM</name>
<dbReference type="InterPro" id="IPR036390">
    <property type="entry name" value="WH_DNA-bd_sf"/>
</dbReference>
<evidence type="ECO:0000256" key="2">
    <source>
        <dbReference type="ARBA" id="ARBA00023015"/>
    </source>
</evidence>
<dbReference type="InterPro" id="IPR036388">
    <property type="entry name" value="WH-like_DNA-bd_sf"/>
</dbReference>
<dbReference type="PANTHER" id="PTHR30126">
    <property type="entry name" value="HTH-TYPE TRANSCRIPTIONAL REGULATOR"/>
    <property type="match status" value="1"/>
</dbReference>
<comment type="similarity">
    <text evidence="1">Belongs to the LysR transcriptional regulatory family.</text>
</comment>
<keyword evidence="4" id="KW-0804">Transcription</keyword>
<dbReference type="SUPFAM" id="SSF53850">
    <property type="entry name" value="Periplasmic binding protein-like II"/>
    <property type="match status" value="1"/>
</dbReference>
<evidence type="ECO:0000256" key="3">
    <source>
        <dbReference type="ARBA" id="ARBA00023125"/>
    </source>
</evidence>
<dbReference type="PROSITE" id="PS50931">
    <property type="entry name" value="HTH_LYSR"/>
    <property type="match status" value="1"/>
</dbReference>
<accession>A0A4R6XB71</accession>
<evidence type="ECO:0000313" key="7">
    <source>
        <dbReference type="Proteomes" id="UP000295729"/>
    </source>
</evidence>
<evidence type="ECO:0000313" key="6">
    <source>
        <dbReference type="EMBL" id="TDR14880.1"/>
    </source>
</evidence>
<dbReference type="EMBL" id="SNZA01000001">
    <property type="protein sequence ID" value="TDR14880.1"/>
    <property type="molecule type" value="Genomic_DNA"/>
</dbReference>
<proteinExistence type="inferred from homology"/>
<feature type="domain" description="HTH lysR-type" evidence="5">
    <location>
        <begin position="3"/>
        <end position="60"/>
    </location>
</feature>
<evidence type="ECO:0000256" key="4">
    <source>
        <dbReference type="ARBA" id="ARBA00023163"/>
    </source>
</evidence>
<dbReference type="Gene3D" id="1.10.10.10">
    <property type="entry name" value="Winged helix-like DNA-binding domain superfamily/Winged helix DNA-binding domain"/>
    <property type="match status" value="1"/>
</dbReference>
<dbReference type="SUPFAM" id="SSF46785">
    <property type="entry name" value="Winged helix' DNA-binding domain"/>
    <property type="match status" value="1"/>
</dbReference>
<dbReference type="AlphaFoldDB" id="A0A4R6XB71"/>
<dbReference type="OrthoDB" id="196624at2"/>
<dbReference type="InterPro" id="IPR000847">
    <property type="entry name" value="LysR_HTH_N"/>
</dbReference>